<dbReference type="PANTHER" id="PTHR45749">
    <property type="match status" value="1"/>
</dbReference>
<keyword evidence="1" id="KW-0472">Membrane</keyword>
<dbReference type="Proteomes" id="UP000075243">
    <property type="component" value="Unassembled WGS sequence"/>
</dbReference>
<dbReference type="AlphaFoldDB" id="A0A151R0Q8"/>
<keyword evidence="1" id="KW-0812">Transmembrane</keyword>
<dbReference type="InterPro" id="IPR008906">
    <property type="entry name" value="HATC_C_dom"/>
</dbReference>
<sequence>MKVLHYIKNFDSFSNTFISYRILLTILVTIVIIERNFSNLKLLKYYLRSTILQDKLNGLVILSIENEMLELLNYKTLINNFATQKVKKLI</sequence>
<evidence type="ECO:0000259" key="2">
    <source>
        <dbReference type="Pfam" id="PF05699"/>
    </source>
</evidence>
<keyword evidence="4" id="KW-1185">Reference proteome</keyword>
<dbReference type="STRING" id="3821.A0A151R0Q8"/>
<feature type="transmembrane region" description="Helical" evidence="1">
    <location>
        <begin position="12"/>
        <end position="33"/>
    </location>
</feature>
<feature type="domain" description="HAT C-terminal dimerisation" evidence="2">
    <location>
        <begin position="6"/>
        <end position="68"/>
    </location>
</feature>
<reference evidence="3" key="1">
    <citation type="journal article" date="2012" name="Nat. Biotechnol.">
        <title>Draft genome sequence of pigeonpea (Cajanus cajan), an orphan legume crop of resource-poor farmers.</title>
        <authorList>
            <person name="Varshney R.K."/>
            <person name="Chen W."/>
            <person name="Li Y."/>
            <person name="Bharti A.K."/>
            <person name="Saxena R.K."/>
            <person name="Schlueter J.A."/>
            <person name="Donoghue M.T."/>
            <person name="Azam S."/>
            <person name="Fan G."/>
            <person name="Whaley A.M."/>
            <person name="Farmer A.D."/>
            <person name="Sheridan J."/>
            <person name="Iwata A."/>
            <person name="Tuteja R."/>
            <person name="Penmetsa R.V."/>
            <person name="Wu W."/>
            <person name="Upadhyaya H.D."/>
            <person name="Yang S.P."/>
            <person name="Shah T."/>
            <person name="Saxena K.B."/>
            <person name="Michael T."/>
            <person name="McCombie W.R."/>
            <person name="Yang B."/>
            <person name="Zhang G."/>
            <person name="Yang H."/>
            <person name="Wang J."/>
            <person name="Spillane C."/>
            <person name="Cook D.R."/>
            <person name="May G.D."/>
            <person name="Xu X."/>
            <person name="Jackson S.A."/>
        </authorList>
    </citation>
    <scope>NUCLEOTIDE SEQUENCE [LARGE SCALE GENOMIC DNA]</scope>
</reference>
<dbReference type="PANTHER" id="PTHR45749:SF35">
    <property type="entry name" value="AC-LIKE TRANSPOSASE-RELATED"/>
    <property type="match status" value="1"/>
</dbReference>
<evidence type="ECO:0000313" key="4">
    <source>
        <dbReference type="Proteomes" id="UP000075243"/>
    </source>
</evidence>
<gene>
    <name evidence="3" type="ORF">KK1_042770</name>
</gene>
<dbReference type="Pfam" id="PF05699">
    <property type="entry name" value="Dimer_Tnp_hAT"/>
    <property type="match status" value="1"/>
</dbReference>
<organism evidence="3 4">
    <name type="scientific">Cajanus cajan</name>
    <name type="common">Pigeon pea</name>
    <name type="synonym">Cajanus indicus</name>
    <dbReference type="NCBI Taxonomy" id="3821"/>
    <lineage>
        <taxon>Eukaryota</taxon>
        <taxon>Viridiplantae</taxon>
        <taxon>Streptophyta</taxon>
        <taxon>Embryophyta</taxon>
        <taxon>Tracheophyta</taxon>
        <taxon>Spermatophyta</taxon>
        <taxon>Magnoliopsida</taxon>
        <taxon>eudicotyledons</taxon>
        <taxon>Gunneridae</taxon>
        <taxon>Pentapetalae</taxon>
        <taxon>rosids</taxon>
        <taxon>fabids</taxon>
        <taxon>Fabales</taxon>
        <taxon>Fabaceae</taxon>
        <taxon>Papilionoideae</taxon>
        <taxon>50 kb inversion clade</taxon>
        <taxon>NPAAA clade</taxon>
        <taxon>indigoferoid/millettioid clade</taxon>
        <taxon>Phaseoleae</taxon>
        <taxon>Cajanus</taxon>
    </lineage>
</organism>
<name>A0A151R0Q8_CAJCA</name>
<dbReference type="Gramene" id="C.cajan_43576.t">
    <property type="protein sequence ID" value="C.cajan_43576.t.cds1"/>
    <property type="gene ID" value="C.cajan_43576"/>
</dbReference>
<evidence type="ECO:0000256" key="1">
    <source>
        <dbReference type="SAM" id="Phobius"/>
    </source>
</evidence>
<proteinExistence type="predicted"/>
<dbReference type="GO" id="GO:0046983">
    <property type="term" value="F:protein dimerization activity"/>
    <property type="evidence" value="ECO:0007669"/>
    <property type="project" value="InterPro"/>
</dbReference>
<dbReference type="OMA" id="NTFISYR"/>
<keyword evidence="1" id="KW-1133">Transmembrane helix</keyword>
<evidence type="ECO:0000313" key="3">
    <source>
        <dbReference type="EMBL" id="KYP36130.1"/>
    </source>
</evidence>
<dbReference type="EMBL" id="KQ484264">
    <property type="protein sequence ID" value="KYP36130.1"/>
    <property type="molecule type" value="Genomic_DNA"/>
</dbReference>
<protein>
    <recommendedName>
        <fullName evidence="2">HAT C-terminal dimerisation domain-containing protein</fullName>
    </recommendedName>
</protein>
<accession>A0A151R0Q8</accession>